<dbReference type="EMBL" id="CAJOBJ010337040">
    <property type="protein sequence ID" value="CAF5190235.1"/>
    <property type="molecule type" value="Genomic_DNA"/>
</dbReference>
<evidence type="ECO:0000256" key="1">
    <source>
        <dbReference type="SAM" id="MobiDB-lite"/>
    </source>
</evidence>
<reference evidence="2" key="1">
    <citation type="submission" date="2021-02" db="EMBL/GenBank/DDBJ databases">
        <authorList>
            <person name="Nowell W R."/>
        </authorList>
    </citation>
    <scope>NUCLEOTIDE SEQUENCE</scope>
</reference>
<evidence type="ECO:0000313" key="3">
    <source>
        <dbReference type="Proteomes" id="UP000681720"/>
    </source>
</evidence>
<dbReference type="AlphaFoldDB" id="A0A8S3I1B7"/>
<sequence length="130" mass="14659">MDFSASQILTEDFTTEQINAIVADARLQIEAEEQFLNNPESADSNSSNNEQIMPQYPYDMNSTVPYNYQYPYDMTSAVSNNYQYPYPYDASSAAYSNYQYPFNTSATVPTNNHTAPPQNQSVKSNTCIIA</sequence>
<evidence type="ECO:0000313" key="2">
    <source>
        <dbReference type="EMBL" id="CAF5190235.1"/>
    </source>
</evidence>
<accession>A0A8S3I1B7</accession>
<organism evidence="2 3">
    <name type="scientific">Rotaria magnacalcarata</name>
    <dbReference type="NCBI Taxonomy" id="392030"/>
    <lineage>
        <taxon>Eukaryota</taxon>
        <taxon>Metazoa</taxon>
        <taxon>Spiralia</taxon>
        <taxon>Gnathifera</taxon>
        <taxon>Rotifera</taxon>
        <taxon>Eurotatoria</taxon>
        <taxon>Bdelloidea</taxon>
        <taxon>Philodinida</taxon>
        <taxon>Philodinidae</taxon>
        <taxon>Rotaria</taxon>
    </lineage>
</organism>
<feature type="region of interest" description="Disordered" evidence="1">
    <location>
        <begin position="34"/>
        <end position="56"/>
    </location>
</feature>
<feature type="compositionally biased region" description="Polar residues" evidence="1">
    <location>
        <begin position="35"/>
        <end position="52"/>
    </location>
</feature>
<name>A0A8S3I1B7_9BILA</name>
<protein>
    <submittedName>
        <fullName evidence="2">Uncharacterized protein</fullName>
    </submittedName>
</protein>
<gene>
    <name evidence="2" type="ORF">GIL414_LOCUS72740</name>
</gene>
<proteinExistence type="predicted"/>
<dbReference type="Proteomes" id="UP000681720">
    <property type="component" value="Unassembled WGS sequence"/>
</dbReference>
<comment type="caution">
    <text evidence="2">The sequence shown here is derived from an EMBL/GenBank/DDBJ whole genome shotgun (WGS) entry which is preliminary data.</text>
</comment>